<keyword evidence="3 5" id="KW-1133">Transmembrane helix</keyword>
<accession>A0A508T9L1</accession>
<dbReference type="RefSeq" id="WP_244626585.1">
    <property type="nucleotide sequence ID" value="NZ_CAADFC020000013.1"/>
</dbReference>
<comment type="caution">
    <text evidence="7">The sequence shown here is derived from an EMBL/GenBank/DDBJ whole genome shotgun (WGS) entry which is preliminary data.</text>
</comment>
<feature type="transmembrane region" description="Helical" evidence="5">
    <location>
        <begin position="372"/>
        <end position="390"/>
    </location>
</feature>
<keyword evidence="2 5" id="KW-0812">Transmembrane</keyword>
<dbReference type="GO" id="GO:0022857">
    <property type="term" value="F:transmembrane transporter activity"/>
    <property type="evidence" value="ECO:0007669"/>
    <property type="project" value="InterPro"/>
</dbReference>
<dbReference type="Proteomes" id="UP000328092">
    <property type="component" value="Unassembled WGS sequence"/>
</dbReference>
<evidence type="ECO:0000256" key="3">
    <source>
        <dbReference type="ARBA" id="ARBA00022989"/>
    </source>
</evidence>
<dbReference type="PANTHER" id="PTHR42718:SF42">
    <property type="entry name" value="EXPORT PROTEIN"/>
    <property type="match status" value="1"/>
</dbReference>
<evidence type="ECO:0000256" key="5">
    <source>
        <dbReference type="SAM" id="Phobius"/>
    </source>
</evidence>
<name>A0A508T9L1_9BRAD</name>
<feature type="transmembrane region" description="Helical" evidence="5">
    <location>
        <begin position="232"/>
        <end position="250"/>
    </location>
</feature>
<feature type="transmembrane region" description="Helical" evidence="5">
    <location>
        <begin position="396"/>
        <end position="416"/>
    </location>
</feature>
<dbReference type="CDD" id="cd17321">
    <property type="entry name" value="MFS_MMR_MDR_like"/>
    <property type="match status" value="1"/>
</dbReference>
<sequence>MTTLASQRACHHEAQPFVEQCSRGVIDGQPCPRELGREVPPRRGMVLTACVLASSMAFIDATALPVALPRLRADFGADLASVQWVLNGYMLALASLTLIGGALADVYGKARMLALGCVLFGLASAACALAPSSAWLIAARVAQGAAAAIVTPASLALIGATYPRAERNRAIGIWAAASALTTAGGPVLGGWLTETFGWPSVFWINPPIAVVAVGVLLAFAPKDDRIQRRFDVIGAAILASALGALAWALSQIGPSDARAPAGAPAAPGTVLTIVAGLGIVGLAVYALWERRSKHPMTPPRLVENRAFLGLNVATLMIYGAVSIMFFLLPFDLVDRRALPATDAGVAFLPFALGVGLLSGVFGGLADKIGARAMLIAGPTGAALAYIWMALSQEQSLMLGVIGPMTLLGLSFAVLVAPLTESVLSSVDQTDEGLASGINNAASRIAQLAGVALAAGVASFESGYEVGLAIAAMTSIGGAFTIAITPTPAAVKAGGSEAV</sequence>
<dbReference type="EMBL" id="CAADFC020000013">
    <property type="protein sequence ID" value="VIO71499.1"/>
    <property type="molecule type" value="Genomic_DNA"/>
</dbReference>
<evidence type="ECO:0000256" key="1">
    <source>
        <dbReference type="ARBA" id="ARBA00004141"/>
    </source>
</evidence>
<keyword evidence="8" id="KW-1185">Reference proteome</keyword>
<dbReference type="AlphaFoldDB" id="A0A508T9L1"/>
<feature type="transmembrane region" description="Helical" evidence="5">
    <location>
        <begin position="45"/>
        <end position="68"/>
    </location>
</feature>
<dbReference type="InterPro" id="IPR011701">
    <property type="entry name" value="MFS"/>
</dbReference>
<feature type="transmembrane region" description="Helical" evidence="5">
    <location>
        <begin position="347"/>
        <end position="365"/>
    </location>
</feature>
<dbReference type="Gene3D" id="1.20.1250.20">
    <property type="entry name" value="MFS general substrate transporter like domains"/>
    <property type="match status" value="1"/>
</dbReference>
<comment type="subcellular location">
    <subcellularLocation>
        <location evidence="1">Membrane</location>
        <topology evidence="1">Multi-pass membrane protein</topology>
    </subcellularLocation>
</comment>
<dbReference type="SUPFAM" id="SSF103473">
    <property type="entry name" value="MFS general substrate transporter"/>
    <property type="match status" value="1"/>
</dbReference>
<dbReference type="PROSITE" id="PS50850">
    <property type="entry name" value="MFS"/>
    <property type="match status" value="1"/>
</dbReference>
<feature type="transmembrane region" description="Helical" evidence="5">
    <location>
        <begin position="170"/>
        <end position="189"/>
    </location>
</feature>
<feature type="domain" description="Major facilitator superfamily (MFS) profile" evidence="6">
    <location>
        <begin position="46"/>
        <end position="488"/>
    </location>
</feature>
<organism evidence="7 8">
    <name type="scientific">Bradyrhizobium ivorense</name>
    <dbReference type="NCBI Taxonomy" id="2511166"/>
    <lineage>
        <taxon>Bacteria</taxon>
        <taxon>Pseudomonadati</taxon>
        <taxon>Pseudomonadota</taxon>
        <taxon>Alphaproteobacteria</taxon>
        <taxon>Hyphomicrobiales</taxon>
        <taxon>Nitrobacteraceae</taxon>
        <taxon>Bradyrhizobium</taxon>
    </lineage>
</organism>
<feature type="transmembrane region" description="Helical" evidence="5">
    <location>
        <begin position="137"/>
        <end position="158"/>
    </location>
</feature>
<evidence type="ECO:0000313" key="8">
    <source>
        <dbReference type="Proteomes" id="UP000328092"/>
    </source>
</evidence>
<gene>
    <name evidence="7" type="primary">stp_3</name>
    <name evidence="7" type="ORF">CI1B_36830</name>
</gene>
<dbReference type="Pfam" id="PF07690">
    <property type="entry name" value="MFS_1"/>
    <property type="match status" value="1"/>
</dbReference>
<dbReference type="PANTHER" id="PTHR42718">
    <property type="entry name" value="MAJOR FACILITATOR SUPERFAMILY MULTIDRUG TRANSPORTER MFSC"/>
    <property type="match status" value="1"/>
</dbReference>
<dbReference type="InterPro" id="IPR036259">
    <property type="entry name" value="MFS_trans_sf"/>
</dbReference>
<feature type="transmembrane region" description="Helical" evidence="5">
    <location>
        <begin position="113"/>
        <end position="131"/>
    </location>
</feature>
<dbReference type="GO" id="GO:0016020">
    <property type="term" value="C:membrane"/>
    <property type="evidence" value="ECO:0007669"/>
    <property type="project" value="UniProtKB-SubCell"/>
</dbReference>
<evidence type="ECO:0000256" key="2">
    <source>
        <dbReference type="ARBA" id="ARBA00022692"/>
    </source>
</evidence>
<dbReference type="InterPro" id="IPR020846">
    <property type="entry name" value="MFS_dom"/>
</dbReference>
<feature type="transmembrane region" description="Helical" evidence="5">
    <location>
        <begin position="270"/>
        <end position="288"/>
    </location>
</feature>
<proteinExistence type="predicted"/>
<reference evidence="7" key="1">
    <citation type="submission" date="2019-02" db="EMBL/GenBank/DDBJ databases">
        <authorList>
            <person name="Pothier F.J."/>
        </authorList>
    </citation>
    <scope>NUCLEOTIDE SEQUENCE</scope>
    <source>
        <strain evidence="7">CI-1B</strain>
    </source>
</reference>
<protein>
    <submittedName>
        <fullName evidence="7">Multidrug resistance protein Stp</fullName>
    </submittedName>
</protein>
<evidence type="ECO:0000256" key="4">
    <source>
        <dbReference type="ARBA" id="ARBA00023136"/>
    </source>
</evidence>
<keyword evidence="4 5" id="KW-0472">Membrane</keyword>
<feature type="transmembrane region" description="Helical" evidence="5">
    <location>
        <begin position="201"/>
        <end position="220"/>
    </location>
</feature>
<evidence type="ECO:0000259" key="6">
    <source>
        <dbReference type="PROSITE" id="PS50850"/>
    </source>
</evidence>
<feature type="transmembrane region" description="Helical" evidence="5">
    <location>
        <begin position="88"/>
        <end position="106"/>
    </location>
</feature>
<evidence type="ECO:0000313" key="7">
    <source>
        <dbReference type="EMBL" id="VIO71499.1"/>
    </source>
</evidence>
<feature type="transmembrane region" description="Helical" evidence="5">
    <location>
        <begin position="308"/>
        <end position="327"/>
    </location>
</feature>
<dbReference type="Gene3D" id="1.20.1720.10">
    <property type="entry name" value="Multidrug resistance protein D"/>
    <property type="match status" value="1"/>
</dbReference>